<dbReference type="Proteomes" id="UP000371977">
    <property type="component" value="Unassembled WGS sequence"/>
</dbReference>
<comment type="caution">
    <text evidence="2">The sequence shown here is derived from an EMBL/GenBank/DDBJ whole genome shotgun (WGS) entry which is preliminary data.</text>
</comment>
<accession>A0A6C2CAD1</accession>
<evidence type="ECO:0000313" key="3">
    <source>
        <dbReference type="Proteomes" id="UP000371977"/>
    </source>
</evidence>
<dbReference type="OrthoDB" id="2141503at2"/>
<dbReference type="SUPFAM" id="SSF47413">
    <property type="entry name" value="lambda repressor-like DNA-binding domains"/>
    <property type="match status" value="1"/>
</dbReference>
<gene>
    <name evidence="2" type="ORF">ESZ50_00290</name>
</gene>
<feature type="domain" description="HTH cro/C1-type" evidence="1">
    <location>
        <begin position="13"/>
        <end position="51"/>
    </location>
</feature>
<dbReference type="Pfam" id="PF01381">
    <property type="entry name" value="HTH_3"/>
    <property type="match status" value="1"/>
</dbReference>
<dbReference type="InterPro" id="IPR010982">
    <property type="entry name" value="Lambda_DNA-bd_dom_sf"/>
</dbReference>
<dbReference type="PROSITE" id="PS50943">
    <property type="entry name" value="HTH_CROC1"/>
    <property type="match status" value="1"/>
</dbReference>
<reference evidence="2 3" key="1">
    <citation type="submission" date="2019-01" db="EMBL/GenBank/DDBJ databases">
        <title>Weissella sp. nov., a novel lactic acid bacterium isolated from animal feces.</title>
        <authorList>
            <person name="Wang L.-T."/>
        </authorList>
    </citation>
    <scope>NUCLEOTIDE SEQUENCE [LARGE SCALE GENOMIC DNA]</scope>
    <source>
        <strain evidence="2 3">8H-2</strain>
    </source>
</reference>
<name>A0A6C2CAD1_9LACO</name>
<sequence>MNNLSTLRNFFMLSLQDVAGALNLTTAELSQIENGDFIPSVATWQALAEFYADKFHVPALPDMDEPVHFRLSIDYLMNIGITMNDLLAMQWYFNNTRSELGDFSLALYQSNQPIIEERLTDLSQIFQRFAGYLLLNHDGTLNAFIDEKNNNHQSDWRLLLYKKDSLMLDVTAELIYFTELTNYTIM</sequence>
<evidence type="ECO:0000259" key="1">
    <source>
        <dbReference type="PROSITE" id="PS50943"/>
    </source>
</evidence>
<proteinExistence type="predicted"/>
<keyword evidence="3" id="KW-1185">Reference proteome</keyword>
<evidence type="ECO:0000313" key="2">
    <source>
        <dbReference type="EMBL" id="TYC51008.1"/>
    </source>
</evidence>
<protein>
    <submittedName>
        <fullName evidence="2">XRE family transcriptional regulator</fullName>
    </submittedName>
</protein>
<dbReference type="InterPro" id="IPR001387">
    <property type="entry name" value="Cro/C1-type_HTH"/>
</dbReference>
<dbReference type="EMBL" id="SDGZ01000003">
    <property type="protein sequence ID" value="TYC51008.1"/>
    <property type="molecule type" value="Genomic_DNA"/>
</dbReference>
<dbReference type="RefSeq" id="WP_148621594.1">
    <property type="nucleotide sequence ID" value="NZ_SDGZ01000003.1"/>
</dbReference>
<dbReference type="CDD" id="cd00093">
    <property type="entry name" value="HTH_XRE"/>
    <property type="match status" value="1"/>
</dbReference>
<dbReference type="Gene3D" id="1.10.260.40">
    <property type="entry name" value="lambda repressor-like DNA-binding domains"/>
    <property type="match status" value="1"/>
</dbReference>
<dbReference type="AlphaFoldDB" id="A0A6C2CAD1"/>
<dbReference type="GO" id="GO:0003677">
    <property type="term" value="F:DNA binding"/>
    <property type="evidence" value="ECO:0007669"/>
    <property type="project" value="InterPro"/>
</dbReference>
<organism evidence="2 3">
    <name type="scientific">Weissella muntiaci</name>
    <dbReference type="NCBI Taxonomy" id="2508881"/>
    <lineage>
        <taxon>Bacteria</taxon>
        <taxon>Bacillati</taxon>
        <taxon>Bacillota</taxon>
        <taxon>Bacilli</taxon>
        <taxon>Lactobacillales</taxon>
        <taxon>Lactobacillaceae</taxon>
        <taxon>Weissella</taxon>
    </lineage>
</organism>
<dbReference type="SMART" id="SM00530">
    <property type="entry name" value="HTH_XRE"/>
    <property type="match status" value="1"/>
</dbReference>